<evidence type="ECO:0000313" key="5">
    <source>
        <dbReference type="EMBL" id="GGD85615.1"/>
    </source>
</evidence>
<protein>
    <submittedName>
        <fullName evidence="5">GntR family transcriptional regulator</fullName>
    </submittedName>
</protein>
<dbReference type="PANTHER" id="PTHR43537:SF5">
    <property type="entry name" value="UXU OPERON TRANSCRIPTIONAL REGULATOR"/>
    <property type="match status" value="1"/>
</dbReference>
<dbReference type="EMBL" id="BMHP01000004">
    <property type="protein sequence ID" value="GGD85615.1"/>
    <property type="molecule type" value="Genomic_DNA"/>
</dbReference>
<dbReference type="SMART" id="SM00895">
    <property type="entry name" value="FCD"/>
    <property type="match status" value="1"/>
</dbReference>
<comment type="caution">
    <text evidence="5">The sequence shown here is derived from an EMBL/GenBank/DDBJ whole genome shotgun (WGS) entry which is preliminary data.</text>
</comment>
<name>A0A917E0R1_9BACL</name>
<dbReference type="SMART" id="SM00345">
    <property type="entry name" value="HTH_GNTR"/>
    <property type="match status" value="1"/>
</dbReference>
<dbReference type="InterPro" id="IPR008920">
    <property type="entry name" value="TF_FadR/GntR_C"/>
</dbReference>
<gene>
    <name evidence="5" type="ORF">GCM10010911_50020</name>
</gene>
<dbReference type="PANTHER" id="PTHR43537">
    <property type="entry name" value="TRANSCRIPTIONAL REGULATOR, GNTR FAMILY"/>
    <property type="match status" value="1"/>
</dbReference>
<reference evidence="5" key="1">
    <citation type="journal article" date="2014" name="Int. J. Syst. Evol. Microbiol.">
        <title>Complete genome sequence of Corynebacterium casei LMG S-19264T (=DSM 44701T), isolated from a smear-ripened cheese.</title>
        <authorList>
            <consortium name="US DOE Joint Genome Institute (JGI-PGF)"/>
            <person name="Walter F."/>
            <person name="Albersmeier A."/>
            <person name="Kalinowski J."/>
            <person name="Ruckert C."/>
        </authorList>
    </citation>
    <scope>NUCLEOTIDE SEQUENCE</scope>
    <source>
        <strain evidence="5">CGMCC 1.15178</strain>
    </source>
</reference>
<dbReference type="InterPro" id="IPR011711">
    <property type="entry name" value="GntR_C"/>
</dbReference>
<organism evidence="5 6">
    <name type="scientific">Paenibacillus nasutitermitis</name>
    <dbReference type="NCBI Taxonomy" id="1652958"/>
    <lineage>
        <taxon>Bacteria</taxon>
        <taxon>Bacillati</taxon>
        <taxon>Bacillota</taxon>
        <taxon>Bacilli</taxon>
        <taxon>Bacillales</taxon>
        <taxon>Paenibacillaceae</taxon>
        <taxon>Paenibacillus</taxon>
    </lineage>
</organism>
<dbReference type="PRINTS" id="PR00035">
    <property type="entry name" value="HTHGNTR"/>
</dbReference>
<dbReference type="SUPFAM" id="SSF48008">
    <property type="entry name" value="GntR ligand-binding domain-like"/>
    <property type="match status" value="1"/>
</dbReference>
<dbReference type="PROSITE" id="PS50949">
    <property type="entry name" value="HTH_GNTR"/>
    <property type="match status" value="1"/>
</dbReference>
<evidence type="ECO:0000256" key="2">
    <source>
        <dbReference type="ARBA" id="ARBA00023125"/>
    </source>
</evidence>
<dbReference type="GO" id="GO:0003677">
    <property type="term" value="F:DNA binding"/>
    <property type="evidence" value="ECO:0007669"/>
    <property type="project" value="UniProtKB-KW"/>
</dbReference>
<dbReference type="InterPro" id="IPR000524">
    <property type="entry name" value="Tscrpt_reg_HTH_GntR"/>
</dbReference>
<dbReference type="Pfam" id="PF07729">
    <property type="entry name" value="FCD"/>
    <property type="match status" value="1"/>
</dbReference>
<sequence length="223" mass="24775">MNDLKTQIASGSWKPGDKLPSVVDLAAQFGVGRSTIREALSALKAMGMLDIRQGGGTYVKADAPEQAQPLDNAEWMSRAESLRHILEVRKVLESGCAALAAKHRSEDHLQRLRDTLEEMGTSLGDEQASEQADVRFHLQIAEAAQNPVLTDLVRSLSEKLHDSMKDTRALWFYAELRSAERLLGEHTGIYEAIANQDEPLAAQRMESHIAKVERVLYEKTNRA</sequence>
<dbReference type="Pfam" id="PF00392">
    <property type="entry name" value="GntR"/>
    <property type="match status" value="1"/>
</dbReference>
<dbReference type="AlphaFoldDB" id="A0A917E0R1"/>
<dbReference type="Proteomes" id="UP000612456">
    <property type="component" value="Unassembled WGS sequence"/>
</dbReference>
<dbReference type="Gene3D" id="1.20.120.530">
    <property type="entry name" value="GntR ligand-binding domain-like"/>
    <property type="match status" value="1"/>
</dbReference>
<evidence type="ECO:0000256" key="1">
    <source>
        <dbReference type="ARBA" id="ARBA00023015"/>
    </source>
</evidence>
<keyword evidence="3" id="KW-0804">Transcription</keyword>
<evidence type="ECO:0000259" key="4">
    <source>
        <dbReference type="PROSITE" id="PS50949"/>
    </source>
</evidence>
<evidence type="ECO:0000256" key="3">
    <source>
        <dbReference type="ARBA" id="ARBA00023163"/>
    </source>
</evidence>
<proteinExistence type="predicted"/>
<dbReference type="GO" id="GO:0003700">
    <property type="term" value="F:DNA-binding transcription factor activity"/>
    <property type="evidence" value="ECO:0007669"/>
    <property type="project" value="InterPro"/>
</dbReference>
<keyword evidence="2" id="KW-0238">DNA-binding</keyword>
<dbReference type="InterPro" id="IPR036388">
    <property type="entry name" value="WH-like_DNA-bd_sf"/>
</dbReference>
<dbReference type="InterPro" id="IPR036390">
    <property type="entry name" value="WH_DNA-bd_sf"/>
</dbReference>
<evidence type="ECO:0000313" key="6">
    <source>
        <dbReference type="Proteomes" id="UP000612456"/>
    </source>
</evidence>
<keyword evidence="1" id="KW-0805">Transcription regulation</keyword>
<keyword evidence="6" id="KW-1185">Reference proteome</keyword>
<dbReference type="SUPFAM" id="SSF46785">
    <property type="entry name" value="Winged helix' DNA-binding domain"/>
    <property type="match status" value="1"/>
</dbReference>
<dbReference type="Gene3D" id="1.10.10.10">
    <property type="entry name" value="Winged helix-like DNA-binding domain superfamily/Winged helix DNA-binding domain"/>
    <property type="match status" value="1"/>
</dbReference>
<dbReference type="CDD" id="cd07377">
    <property type="entry name" value="WHTH_GntR"/>
    <property type="match status" value="1"/>
</dbReference>
<feature type="domain" description="HTH gntR-type" evidence="4">
    <location>
        <begin position="1"/>
        <end position="62"/>
    </location>
</feature>
<accession>A0A917E0R1</accession>
<reference evidence="5" key="2">
    <citation type="submission" date="2020-09" db="EMBL/GenBank/DDBJ databases">
        <authorList>
            <person name="Sun Q."/>
            <person name="Zhou Y."/>
        </authorList>
    </citation>
    <scope>NUCLEOTIDE SEQUENCE</scope>
    <source>
        <strain evidence="5">CGMCC 1.15178</strain>
    </source>
</reference>